<dbReference type="InterPro" id="IPR036864">
    <property type="entry name" value="Zn2-C6_fun-type_DNA-bd_sf"/>
</dbReference>
<dbReference type="SUPFAM" id="SSF57701">
    <property type="entry name" value="Zn2/Cys6 DNA-binding domain"/>
    <property type="match status" value="1"/>
</dbReference>
<dbReference type="Proteomes" id="UP000717696">
    <property type="component" value="Unassembled WGS sequence"/>
</dbReference>
<dbReference type="InterPro" id="IPR007219">
    <property type="entry name" value="XnlR_reg_dom"/>
</dbReference>
<organism evidence="11 12">
    <name type="scientific">Dactylonectria estremocensis</name>
    <dbReference type="NCBI Taxonomy" id="1079267"/>
    <lineage>
        <taxon>Eukaryota</taxon>
        <taxon>Fungi</taxon>
        <taxon>Dikarya</taxon>
        <taxon>Ascomycota</taxon>
        <taxon>Pezizomycotina</taxon>
        <taxon>Sordariomycetes</taxon>
        <taxon>Hypocreomycetidae</taxon>
        <taxon>Hypocreales</taxon>
        <taxon>Nectriaceae</taxon>
        <taxon>Dactylonectria</taxon>
    </lineage>
</organism>
<keyword evidence="5" id="KW-0804">Transcription</keyword>
<dbReference type="Gene3D" id="4.10.240.10">
    <property type="entry name" value="Zn(2)-C6 fungal-type DNA-binding domain"/>
    <property type="match status" value="1"/>
</dbReference>
<dbReference type="GO" id="GO:0008270">
    <property type="term" value="F:zinc ion binding"/>
    <property type="evidence" value="ECO:0007669"/>
    <property type="project" value="UniProtKB-KW"/>
</dbReference>
<evidence type="ECO:0000256" key="5">
    <source>
        <dbReference type="ARBA" id="ARBA00023163"/>
    </source>
</evidence>
<feature type="domain" description="C2H2-type" evidence="10">
    <location>
        <begin position="45"/>
        <end position="72"/>
    </location>
</feature>
<evidence type="ECO:0000313" key="11">
    <source>
        <dbReference type="EMBL" id="KAH7137328.1"/>
    </source>
</evidence>
<dbReference type="GO" id="GO:0006351">
    <property type="term" value="P:DNA-templated transcription"/>
    <property type="evidence" value="ECO:0007669"/>
    <property type="project" value="InterPro"/>
</dbReference>
<dbReference type="GO" id="GO:0000981">
    <property type="term" value="F:DNA-binding transcription factor activity, RNA polymerase II-specific"/>
    <property type="evidence" value="ECO:0007669"/>
    <property type="project" value="InterPro"/>
</dbReference>
<evidence type="ECO:0000256" key="4">
    <source>
        <dbReference type="ARBA" id="ARBA00023015"/>
    </source>
</evidence>
<comment type="caution">
    <text evidence="11">The sequence shown here is derived from an EMBL/GenBank/DDBJ whole genome shotgun (WGS) entry which is preliminary data.</text>
</comment>
<dbReference type="InterPro" id="IPR013087">
    <property type="entry name" value="Znf_C2H2_type"/>
</dbReference>
<evidence type="ECO:0000259" key="10">
    <source>
        <dbReference type="PROSITE" id="PS50157"/>
    </source>
</evidence>
<dbReference type="PROSITE" id="PS50048">
    <property type="entry name" value="ZN2_CY6_FUNGAL_2"/>
    <property type="match status" value="1"/>
</dbReference>
<dbReference type="PROSITE" id="PS00028">
    <property type="entry name" value="ZINC_FINGER_C2H2_1"/>
    <property type="match status" value="2"/>
</dbReference>
<evidence type="ECO:0000256" key="3">
    <source>
        <dbReference type="ARBA" id="ARBA00022833"/>
    </source>
</evidence>
<dbReference type="SMART" id="SM00355">
    <property type="entry name" value="ZnF_C2H2"/>
    <property type="match status" value="2"/>
</dbReference>
<evidence type="ECO:0000313" key="12">
    <source>
        <dbReference type="Proteomes" id="UP000717696"/>
    </source>
</evidence>
<proteinExistence type="predicted"/>
<keyword evidence="12" id="KW-1185">Reference proteome</keyword>
<dbReference type="CDD" id="cd00067">
    <property type="entry name" value="GAL4"/>
    <property type="match status" value="1"/>
</dbReference>
<name>A0A9P9IVQ4_9HYPO</name>
<evidence type="ECO:0000256" key="6">
    <source>
        <dbReference type="ARBA" id="ARBA00023242"/>
    </source>
</evidence>
<dbReference type="InterPro" id="IPR001138">
    <property type="entry name" value="Zn2Cys6_DnaBD"/>
</dbReference>
<keyword evidence="4" id="KW-0805">Transcription regulation</keyword>
<dbReference type="SUPFAM" id="SSF57667">
    <property type="entry name" value="beta-beta-alpha zinc fingers"/>
    <property type="match status" value="1"/>
</dbReference>
<dbReference type="EMBL" id="JAGMUU010000015">
    <property type="protein sequence ID" value="KAH7137328.1"/>
    <property type="molecule type" value="Genomic_DNA"/>
</dbReference>
<dbReference type="PROSITE" id="PS50157">
    <property type="entry name" value="ZINC_FINGER_C2H2_2"/>
    <property type="match status" value="2"/>
</dbReference>
<evidence type="ECO:0000259" key="9">
    <source>
        <dbReference type="PROSITE" id="PS50048"/>
    </source>
</evidence>
<dbReference type="PROSITE" id="PS00463">
    <property type="entry name" value="ZN2_CY6_FUNGAL_1"/>
    <property type="match status" value="1"/>
</dbReference>
<evidence type="ECO:0000256" key="1">
    <source>
        <dbReference type="ARBA" id="ARBA00022723"/>
    </source>
</evidence>
<feature type="region of interest" description="Disordered" evidence="8">
    <location>
        <begin position="126"/>
        <end position="152"/>
    </location>
</feature>
<dbReference type="CDD" id="cd12148">
    <property type="entry name" value="fungal_TF_MHR"/>
    <property type="match status" value="1"/>
</dbReference>
<keyword evidence="3" id="KW-0862">Zinc</keyword>
<evidence type="ECO:0000256" key="8">
    <source>
        <dbReference type="SAM" id="MobiDB-lite"/>
    </source>
</evidence>
<evidence type="ECO:0000256" key="2">
    <source>
        <dbReference type="ARBA" id="ARBA00022771"/>
    </source>
</evidence>
<dbReference type="Pfam" id="PF00172">
    <property type="entry name" value="Zn_clus"/>
    <property type="match status" value="1"/>
</dbReference>
<evidence type="ECO:0000256" key="7">
    <source>
        <dbReference type="PROSITE-ProRule" id="PRU00042"/>
    </source>
</evidence>
<keyword evidence="6" id="KW-0539">Nucleus</keyword>
<keyword evidence="2 7" id="KW-0863">Zinc-finger</keyword>
<protein>
    <submittedName>
        <fullName evidence="11">C6 zinc finger domain-containing protein</fullName>
    </submittedName>
</protein>
<sequence length="869" mass="97332">METSAQQPQKSPGQGLFQCSACQRTFTRVDHLARHVRSHLQERPFQCQTCNKTFGRPDLLKRHAACHEGDEKTGKRQKRQHHQSLRVSQACKPCATAKLKCDDEKPCGRCTQRGITCTFEARDSVKLSRSETSQSDNGASPLPAQPSESPVMGVPVDSVEQVATMPTPTSMIRHPSVAPLGLPSALPFDFPEHHFSGFLRGVMTPHLADGSCNYGPQPWSDSNSGFGTRGLLDFTMETGFDFDDADFGFIDQLCSDPNNVDAHPQPVLAQDLDALGNEAQRKHVALGTEAYKRSSLSIWEPTSKDSIAAGLEDLSALGTDQGSPDGQPMTDQYYIRERLSRLARDKFLGMILNHCRLEKSHFAIKAFPTAEVLDDLLQGFFSHHLHQTDSFVHVPSFRPNTLRPELLGGIIATGAVLTDITSVHKLGFAIQEAVRTTIPARCEESNAMTRQLWIVQAFMCELEIGLWSGVKRKTEIAESHTQTLYTMLRRGGRFRKPNRVFIPPLLQDTGKVLHNKWLEWIEEESYKRLVFHAFIVDAQTSMAMFTNPVISFAELATPLPEARELWLAEDAEQWKTLYLSRPRTQDRNLNLVDFLRDPIELPEDCDVHLLQLVILHGIWGMIWQHSQLLSTLRRPGYADPGLTLRHQELIKMLHHFRLNISECRDPTSEETTLILELLHMHLHMSFEDIEYFAGKGDLEDARRVLPTLQEWVDGPESRQAIWHAGQVIRAARKFRVKHIRGFFAIAVYHASLALWAYSIMSVANPPPTELLLPNTFPNAVCLDGPDTSTVQRFITLGKGIPSLTYPQITDTTSTTLVPLSNQEAVISAILDILEGNFPCGLQVEAAPPLVENLKQLLQDLGRAAVSVKS</sequence>
<dbReference type="InterPro" id="IPR036236">
    <property type="entry name" value="Znf_C2H2_sf"/>
</dbReference>
<dbReference type="OrthoDB" id="40579at2759"/>
<dbReference type="Pfam" id="PF04082">
    <property type="entry name" value="Fungal_trans"/>
    <property type="match status" value="1"/>
</dbReference>
<accession>A0A9P9IVQ4</accession>
<gene>
    <name evidence="11" type="ORF">B0J13DRAFT_597089</name>
</gene>
<dbReference type="PANTHER" id="PTHR47660">
    <property type="entry name" value="TRANSCRIPTION FACTOR WITH C2H2 AND ZN(2)-CYS(6) DNA BINDING DOMAIN (EUROFUNG)-RELATED-RELATED"/>
    <property type="match status" value="1"/>
</dbReference>
<dbReference type="Pfam" id="PF00096">
    <property type="entry name" value="zf-C2H2"/>
    <property type="match status" value="2"/>
</dbReference>
<dbReference type="SMART" id="SM00066">
    <property type="entry name" value="GAL4"/>
    <property type="match status" value="1"/>
</dbReference>
<dbReference type="Gene3D" id="3.30.160.60">
    <property type="entry name" value="Classic Zinc Finger"/>
    <property type="match status" value="2"/>
</dbReference>
<dbReference type="AlphaFoldDB" id="A0A9P9IVQ4"/>
<dbReference type="GO" id="GO:0003677">
    <property type="term" value="F:DNA binding"/>
    <property type="evidence" value="ECO:0007669"/>
    <property type="project" value="InterPro"/>
</dbReference>
<keyword evidence="1" id="KW-0479">Metal-binding</keyword>
<feature type="domain" description="Zn(2)-C6 fungal-type" evidence="9">
    <location>
        <begin position="90"/>
        <end position="119"/>
    </location>
</feature>
<feature type="domain" description="C2H2-type" evidence="10">
    <location>
        <begin position="17"/>
        <end position="44"/>
    </location>
</feature>
<dbReference type="PANTHER" id="PTHR47660:SF2">
    <property type="entry name" value="TRANSCRIPTION FACTOR WITH C2H2 AND ZN(2)-CYS(6) DNA BINDING DOMAIN (EUROFUNG)"/>
    <property type="match status" value="1"/>
</dbReference>
<reference evidence="11" key="1">
    <citation type="journal article" date="2021" name="Nat. Commun.">
        <title>Genetic determinants of endophytism in the Arabidopsis root mycobiome.</title>
        <authorList>
            <person name="Mesny F."/>
            <person name="Miyauchi S."/>
            <person name="Thiergart T."/>
            <person name="Pickel B."/>
            <person name="Atanasova L."/>
            <person name="Karlsson M."/>
            <person name="Huettel B."/>
            <person name="Barry K.W."/>
            <person name="Haridas S."/>
            <person name="Chen C."/>
            <person name="Bauer D."/>
            <person name="Andreopoulos W."/>
            <person name="Pangilinan J."/>
            <person name="LaButti K."/>
            <person name="Riley R."/>
            <person name="Lipzen A."/>
            <person name="Clum A."/>
            <person name="Drula E."/>
            <person name="Henrissat B."/>
            <person name="Kohler A."/>
            <person name="Grigoriev I.V."/>
            <person name="Martin F.M."/>
            <person name="Hacquard S."/>
        </authorList>
    </citation>
    <scope>NUCLEOTIDE SEQUENCE</scope>
    <source>
        <strain evidence="11">MPI-CAGE-AT-0021</strain>
    </source>
</reference>
<dbReference type="FunFam" id="3.30.160.60:FF:002343">
    <property type="entry name" value="Zinc finger protein 33A"/>
    <property type="match status" value="1"/>
</dbReference>